<dbReference type="PANTHER" id="PTHR47685">
    <property type="entry name" value="MAGNESIUM TRANSPORT PROTEIN CORA"/>
    <property type="match status" value="1"/>
</dbReference>
<dbReference type="OrthoDB" id="426293at2759"/>
<dbReference type="Proteomes" id="UP000327013">
    <property type="component" value="Unassembled WGS sequence"/>
</dbReference>
<dbReference type="PANTHER" id="PTHR47685:SF1">
    <property type="entry name" value="MAGNESIUM TRANSPORT PROTEIN CORA"/>
    <property type="match status" value="1"/>
</dbReference>
<dbReference type="GO" id="GO:0046873">
    <property type="term" value="F:metal ion transmembrane transporter activity"/>
    <property type="evidence" value="ECO:0007669"/>
    <property type="project" value="InterPro"/>
</dbReference>
<keyword evidence="4 6" id="KW-0472">Membrane</keyword>
<feature type="compositionally biased region" description="Basic and acidic residues" evidence="5">
    <location>
        <begin position="652"/>
        <end position="662"/>
    </location>
</feature>
<keyword evidence="8" id="KW-1185">Reference proteome</keyword>
<keyword evidence="2 6" id="KW-0812">Transmembrane</keyword>
<feature type="compositionally biased region" description="Low complexity" evidence="5">
    <location>
        <begin position="734"/>
        <end position="751"/>
    </location>
</feature>
<evidence type="ECO:0000256" key="3">
    <source>
        <dbReference type="ARBA" id="ARBA00022989"/>
    </source>
</evidence>
<dbReference type="Pfam" id="PF01544">
    <property type="entry name" value="CorA"/>
    <property type="match status" value="1"/>
</dbReference>
<dbReference type="InterPro" id="IPR045863">
    <property type="entry name" value="CorA_TM1_TM2"/>
</dbReference>
<evidence type="ECO:0000256" key="1">
    <source>
        <dbReference type="ARBA" id="ARBA00004141"/>
    </source>
</evidence>
<feature type="transmembrane region" description="Helical" evidence="6">
    <location>
        <begin position="535"/>
        <end position="557"/>
    </location>
</feature>
<reference evidence="7 8" key="1">
    <citation type="submission" date="2019-06" db="EMBL/GenBank/DDBJ databases">
        <title>A chromosomal-level reference genome of Carpinus fangiana (Coryloideae, Betulaceae).</title>
        <authorList>
            <person name="Yang X."/>
            <person name="Wang Z."/>
            <person name="Zhang L."/>
            <person name="Hao G."/>
            <person name="Liu J."/>
            <person name="Yang Y."/>
        </authorList>
    </citation>
    <scope>NUCLEOTIDE SEQUENCE [LARGE SCALE GENOMIC DNA]</scope>
    <source>
        <strain evidence="7">Cfa_2016G</strain>
        <tissue evidence="7">Leaf</tissue>
    </source>
</reference>
<sequence length="799" mass="90899">MALDAEAAQNLIAQLASEREAYLTSATKTQELLLRLLSGSSDLTPLQSLPEARRRTTTANVEVDSMPLHRAGSNFTGDDTSSSDDNESLFVQTALERQLYDMDGFREHLKSYAWTAAGLKILRGVDTDEKLLKRGCIFPTNLAEAQLDRSHLSHYSIFDVGADGAPLDIQSTISDPTRALAVWNRVRATNVDHQKLRPAVGRITTVREPSPLLFAALHYTMNKHIDMDEVFDFMVDDDPPLSYPHRAFAENEKHRRSFIVTMEYFTIIGEGCEPMSWQHFDKERDFGQTHIPISRCGSVIVLAFEGPPMSRVKNRDRRVSRRYGDVYDPFSPWRVLSIQAYPDWKSSVDAHDSTHHYANGPEAFLVTLRAEYNDARKRLRDVYIRVGDLVEPPPNFIFDANVRDRLLFEDKSFTYSRRYFWAYQTLSIMNQDITEMVESYRETFKDSVWDGSNKIIWPGESSQSSRYNAWRKRMSRLRRDIDYEIDKLEEVRVLNENKMKDIKALRDNLFSGTSVMESRRSVEQTAITVAQNRSIMLLTLVTIFFLPLTFVTSVFGMTNMDPNEDFRHFAWTTLGICVPTYLLIGSLNTETGLQFWQGKTRALFNTLGWGLARLLHSLGWTPEWAKGYFEDPHDDTPDMSSRMKRTTSIDEAMRARETRDGWAVHSTSTRRESHLDLEQKELRSMPPLNISSSRGAKDFRSKSISPLKQESRISFSPVDMRASPHLPPQSGQKSVPTSPTLPPLGSLSASSTKEKAGDTGSDTSSVKRSRSGSMLSRILSLRKTSGSTSMRKSEAHEQP</sequence>
<feature type="transmembrane region" description="Helical" evidence="6">
    <location>
        <begin position="569"/>
        <end position="587"/>
    </location>
</feature>
<protein>
    <submittedName>
        <fullName evidence="7">Uncharacterized protein</fullName>
    </submittedName>
</protein>
<comment type="caution">
    <text evidence="7">The sequence shown here is derived from an EMBL/GenBank/DDBJ whole genome shotgun (WGS) entry which is preliminary data.</text>
</comment>
<feature type="compositionally biased region" description="Basic and acidic residues" evidence="5">
    <location>
        <begin position="669"/>
        <end position="683"/>
    </location>
</feature>
<keyword evidence="3 6" id="KW-1133">Transmembrane helix</keyword>
<feature type="compositionally biased region" description="Polar residues" evidence="5">
    <location>
        <begin position="702"/>
        <end position="714"/>
    </location>
</feature>
<comment type="subcellular location">
    <subcellularLocation>
        <location evidence="1">Membrane</location>
        <topology evidence="1">Multi-pass membrane protein</topology>
    </subcellularLocation>
</comment>
<dbReference type="EMBL" id="VIBQ01000013">
    <property type="protein sequence ID" value="KAB8345867.1"/>
    <property type="molecule type" value="Genomic_DNA"/>
</dbReference>
<accession>A0A5N6KU57</accession>
<evidence type="ECO:0000256" key="4">
    <source>
        <dbReference type="ARBA" id="ARBA00023136"/>
    </source>
</evidence>
<gene>
    <name evidence="7" type="ORF">FH972_022922</name>
</gene>
<dbReference type="SUPFAM" id="SSF144083">
    <property type="entry name" value="Magnesium transport protein CorA, transmembrane region"/>
    <property type="match status" value="1"/>
</dbReference>
<evidence type="ECO:0000256" key="6">
    <source>
        <dbReference type="SAM" id="Phobius"/>
    </source>
</evidence>
<proteinExistence type="predicted"/>
<evidence type="ECO:0000256" key="5">
    <source>
        <dbReference type="SAM" id="MobiDB-lite"/>
    </source>
</evidence>
<evidence type="ECO:0000313" key="7">
    <source>
        <dbReference type="EMBL" id="KAB8345867.1"/>
    </source>
</evidence>
<evidence type="ECO:0000256" key="2">
    <source>
        <dbReference type="ARBA" id="ARBA00022692"/>
    </source>
</evidence>
<evidence type="ECO:0000313" key="8">
    <source>
        <dbReference type="Proteomes" id="UP000327013"/>
    </source>
</evidence>
<feature type="compositionally biased region" description="Polar residues" evidence="5">
    <location>
        <begin position="760"/>
        <end position="774"/>
    </location>
</feature>
<dbReference type="Gene3D" id="1.20.58.340">
    <property type="entry name" value="Magnesium transport protein CorA, transmembrane region"/>
    <property type="match status" value="1"/>
</dbReference>
<feature type="region of interest" description="Disordered" evidence="5">
    <location>
        <begin position="652"/>
        <end position="799"/>
    </location>
</feature>
<dbReference type="InterPro" id="IPR050829">
    <property type="entry name" value="CorA_MIT"/>
</dbReference>
<dbReference type="GO" id="GO:0016020">
    <property type="term" value="C:membrane"/>
    <property type="evidence" value="ECO:0007669"/>
    <property type="project" value="UniProtKB-SubCell"/>
</dbReference>
<dbReference type="InterPro" id="IPR002523">
    <property type="entry name" value="MgTranspt_CorA/ZnTranspt_ZntB"/>
</dbReference>
<organism evidence="7 8">
    <name type="scientific">Carpinus fangiana</name>
    <dbReference type="NCBI Taxonomy" id="176857"/>
    <lineage>
        <taxon>Eukaryota</taxon>
        <taxon>Viridiplantae</taxon>
        <taxon>Streptophyta</taxon>
        <taxon>Embryophyta</taxon>
        <taxon>Tracheophyta</taxon>
        <taxon>Spermatophyta</taxon>
        <taxon>Magnoliopsida</taxon>
        <taxon>eudicotyledons</taxon>
        <taxon>Gunneridae</taxon>
        <taxon>Pentapetalae</taxon>
        <taxon>rosids</taxon>
        <taxon>fabids</taxon>
        <taxon>Fagales</taxon>
        <taxon>Betulaceae</taxon>
        <taxon>Carpinus</taxon>
    </lineage>
</organism>
<name>A0A5N6KU57_9ROSI</name>
<dbReference type="AlphaFoldDB" id="A0A5N6KU57"/>